<feature type="domain" description="HMA" evidence="6">
    <location>
        <begin position="12"/>
        <end position="75"/>
    </location>
</feature>
<dbReference type="PANTHER" id="PTHR45868:SF19">
    <property type="entry name" value="HEAVY METAL-ASSOCIATED ISOPRENYLATED PLANT PROTEIN 37"/>
    <property type="match status" value="1"/>
</dbReference>
<gene>
    <name evidence="7" type="ORF">FNV43_RR14948</name>
</gene>
<dbReference type="PANTHER" id="PTHR45868">
    <property type="entry name" value="HEAVY METAL-ASSOCIATED ISOPRENYLATED PLANT PROTEIN 33-RELATED"/>
    <property type="match status" value="1"/>
</dbReference>
<proteinExistence type="inferred from homology"/>
<dbReference type="InterPro" id="IPR036163">
    <property type="entry name" value="HMA_dom_sf"/>
</dbReference>
<dbReference type="GO" id="GO:0046872">
    <property type="term" value="F:metal ion binding"/>
    <property type="evidence" value="ECO:0007669"/>
    <property type="project" value="UniProtKB-KW"/>
</dbReference>
<dbReference type="SUPFAM" id="SSF55008">
    <property type="entry name" value="HMA, heavy metal-associated domain"/>
    <property type="match status" value="1"/>
</dbReference>
<dbReference type="Gene3D" id="3.30.70.100">
    <property type="match status" value="1"/>
</dbReference>
<sequence>MTTPQDSELLEIETYILKVNINCQGCAQKVRKLLRNIEGVYNVNIDAEKQQVMVIGSVDSATLIKKLLRYGKHAELCSPTTNQLEAKMNTALLTGLNASRNQHPLPAFFGTEGDHGLGSMAGEFRQNFITTNEENTNLGSDANTKIVNVDKFQENIMNMTAGTGGEAGFTGFGRHGEFGDLQSYTAEPLVWKYDNLPPTMKTYMMMNENNYMEEDRSSYYNMVMNENQIYRNQPLMNYASPMIPFNNDSYFKFESASTPGYYY</sequence>
<protein>
    <recommendedName>
        <fullName evidence="6">HMA domain-containing protein</fullName>
    </recommendedName>
</protein>
<keyword evidence="8" id="KW-1185">Reference proteome</keyword>
<evidence type="ECO:0000256" key="3">
    <source>
        <dbReference type="ARBA" id="ARBA00023288"/>
    </source>
</evidence>
<dbReference type="Proteomes" id="UP000796880">
    <property type="component" value="Unassembled WGS sequence"/>
</dbReference>
<keyword evidence="1" id="KW-0488">Methylation</keyword>
<comment type="similarity">
    <text evidence="5">Belongs to the HIPP family.</text>
</comment>
<dbReference type="InterPro" id="IPR006121">
    <property type="entry name" value="HMA_dom"/>
</dbReference>
<name>A0A8K0H420_9ROSA</name>
<dbReference type="AlphaFoldDB" id="A0A8K0H420"/>
<reference evidence="7" key="1">
    <citation type="submission" date="2020-03" db="EMBL/GenBank/DDBJ databases">
        <title>A high-quality chromosome-level genome assembly of a woody plant with both climbing and erect habits, Rhamnella rubrinervis.</title>
        <authorList>
            <person name="Lu Z."/>
            <person name="Yang Y."/>
            <person name="Zhu X."/>
            <person name="Sun Y."/>
        </authorList>
    </citation>
    <scope>NUCLEOTIDE SEQUENCE</scope>
    <source>
        <strain evidence="7">BYM</strain>
        <tissue evidence="7">Leaf</tissue>
    </source>
</reference>
<dbReference type="OrthoDB" id="689350at2759"/>
<evidence type="ECO:0000256" key="2">
    <source>
        <dbReference type="ARBA" id="ARBA00022723"/>
    </source>
</evidence>
<organism evidence="7 8">
    <name type="scientific">Rhamnella rubrinervis</name>
    <dbReference type="NCBI Taxonomy" id="2594499"/>
    <lineage>
        <taxon>Eukaryota</taxon>
        <taxon>Viridiplantae</taxon>
        <taxon>Streptophyta</taxon>
        <taxon>Embryophyta</taxon>
        <taxon>Tracheophyta</taxon>
        <taxon>Spermatophyta</taxon>
        <taxon>Magnoliopsida</taxon>
        <taxon>eudicotyledons</taxon>
        <taxon>Gunneridae</taxon>
        <taxon>Pentapetalae</taxon>
        <taxon>rosids</taxon>
        <taxon>fabids</taxon>
        <taxon>Rosales</taxon>
        <taxon>Rhamnaceae</taxon>
        <taxon>rhamnoid group</taxon>
        <taxon>Rhamneae</taxon>
        <taxon>Rhamnella</taxon>
    </lineage>
</organism>
<evidence type="ECO:0000313" key="7">
    <source>
        <dbReference type="EMBL" id="KAF3445254.1"/>
    </source>
</evidence>
<evidence type="ECO:0000256" key="5">
    <source>
        <dbReference type="ARBA" id="ARBA00024045"/>
    </source>
</evidence>
<evidence type="ECO:0000259" key="6">
    <source>
        <dbReference type="PROSITE" id="PS50846"/>
    </source>
</evidence>
<accession>A0A8K0H420</accession>
<keyword evidence="3" id="KW-0449">Lipoprotein</keyword>
<keyword evidence="2" id="KW-0479">Metal-binding</keyword>
<comment type="caution">
    <text evidence="7">The sequence shown here is derived from an EMBL/GenBank/DDBJ whole genome shotgun (WGS) entry which is preliminary data.</text>
</comment>
<dbReference type="Pfam" id="PF00403">
    <property type="entry name" value="HMA"/>
    <property type="match status" value="1"/>
</dbReference>
<evidence type="ECO:0000313" key="8">
    <source>
        <dbReference type="Proteomes" id="UP000796880"/>
    </source>
</evidence>
<dbReference type="EMBL" id="VOIH02000006">
    <property type="protein sequence ID" value="KAF3445254.1"/>
    <property type="molecule type" value="Genomic_DNA"/>
</dbReference>
<dbReference type="CDD" id="cd00371">
    <property type="entry name" value="HMA"/>
    <property type="match status" value="1"/>
</dbReference>
<evidence type="ECO:0000256" key="1">
    <source>
        <dbReference type="ARBA" id="ARBA00022481"/>
    </source>
</evidence>
<evidence type="ECO:0000256" key="4">
    <source>
        <dbReference type="ARBA" id="ARBA00023289"/>
    </source>
</evidence>
<dbReference type="PROSITE" id="PS50846">
    <property type="entry name" value="HMA_2"/>
    <property type="match status" value="1"/>
</dbReference>
<keyword evidence="4" id="KW-0636">Prenylation</keyword>